<dbReference type="AlphaFoldDB" id="A0A6N6RG54"/>
<comment type="caution">
    <text evidence="2">The sequence shown here is derived from an EMBL/GenBank/DDBJ whole genome shotgun (WGS) entry which is preliminary data.</text>
</comment>
<reference evidence="2 3" key="1">
    <citation type="submission" date="2019-09" db="EMBL/GenBank/DDBJ databases">
        <title>Genomes of family Cryomorphaceae.</title>
        <authorList>
            <person name="Bowman J.P."/>
        </authorList>
    </citation>
    <scope>NUCLEOTIDE SEQUENCE [LARGE SCALE GENOMIC DNA]</scope>
    <source>
        <strain evidence="2 3">LMG 25704</strain>
    </source>
</reference>
<name>A0A6N6RG54_9FLAO</name>
<gene>
    <name evidence="2" type="ORF">F8C67_07475</name>
</gene>
<feature type="chain" id="PRO_5026803685" evidence="1">
    <location>
        <begin position="21"/>
        <end position="376"/>
    </location>
</feature>
<evidence type="ECO:0000313" key="2">
    <source>
        <dbReference type="EMBL" id="KAB2810068.1"/>
    </source>
</evidence>
<keyword evidence="3" id="KW-1185">Reference proteome</keyword>
<feature type="signal peptide" evidence="1">
    <location>
        <begin position="1"/>
        <end position="20"/>
    </location>
</feature>
<organism evidence="2 3">
    <name type="scientific">Phaeocystidibacter luteus</name>
    <dbReference type="NCBI Taxonomy" id="911197"/>
    <lineage>
        <taxon>Bacteria</taxon>
        <taxon>Pseudomonadati</taxon>
        <taxon>Bacteroidota</taxon>
        <taxon>Flavobacteriia</taxon>
        <taxon>Flavobacteriales</taxon>
        <taxon>Phaeocystidibacteraceae</taxon>
        <taxon>Phaeocystidibacter</taxon>
    </lineage>
</organism>
<evidence type="ECO:0000313" key="3">
    <source>
        <dbReference type="Proteomes" id="UP000468650"/>
    </source>
</evidence>
<accession>A0A6N6RG54</accession>
<evidence type="ECO:0000256" key="1">
    <source>
        <dbReference type="SAM" id="SignalP"/>
    </source>
</evidence>
<dbReference type="Pfam" id="PF20230">
    <property type="entry name" value="DUF6588"/>
    <property type="match status" value="1"/>
</dbReference>
<dbReference type="RefSeq" id="WP_151667212.1">
    <property type="nucleotide sequence ID" value="NZ_WBVO01000005.1"/>
</dbReference>
<dbReference type="EMBL" id="WBVO01000005">
    <property type="protein sequence ID" value="KAB2810068.1"/>
    <property type="molecule type" value="Genomic_DNA"/>
</dbReference>
<protein>
    <submittedName>
        <fullName evidence="2">Uncharacterized protein</fullName>
    </submittedName>
</protein>
<keyword evidence="1" id="KW-0732">Signal</keyword>
<dbReference type="InterPro" id="IPR046495">
    <property type="entry name" value="DUF6588"/>
</dbReference>
<dbReference type="Proteomes" id="UP000468650">
    <property type="component" value="Unassembled WGS sequence"/>
</dbReference>
<sequence>MKTQLLSVGLLCSVALSAQHSNFQQIFYQLEELPGFYNSFIEEYTYDVNQNLNQSFFYNLQSTAEVMDTGEFSVGMLAGLSTVWPTHKVNDPSHPLFNNDNLSFQGAEIPTFFNSGDATIRFVFLDPNTGDEVVNPEDGSTVEFILETPAGLNQFAGAVPSAAVSLGYGVGYGTEVRGYIMPRFGLVASAVTDEVTVSNDYAFGVSLKHEITTWIPYLHSRGWHISVDGAYSQLTASVRGAFVGDLESEISTDFSDDYEVIANADLEGLDYALSTYGSRLFVSKTFSWIEITAFGGYLSNTYSMNSVGSIEATLRDKSGTNPDTDLTLEDFADFERTNTELFWGASTTIGKGWFRFNFSYANTGNEFITTGFNFYF</sequence>
<dbReference type="OrthoDB" id="9775382at2"/>
<proteinExistence type="predicted"/>